<dbReference type="SUPFAM" id="SSF52540">
    <property type="entry name" value="P-loop containing nucleoside triphosphate hydrolases"/>
    <property type="match status" value="1"/>
</dbReference>
<reference evidence="11 12" key="1">
    <citation type="journal article" date="2015" name="Genome Biol. Evol.">
        <title>Comparative Genomics of a Bacterivorous Green Alga Reveals Evolutionary Causalities and Consequences of Phago-Mixotrophic Mode of Nutrition.</title>
        <authorList>
            <person name="Burns J.A."/>
            <person name="Paasch A."/>
            <person name="Narechania A."/>
            <person name="Kim E."/>
        </authorList>
    </citation>
    <scope>NUCLEOTIDE SEQUENCE [LARGE SCALE GENOMIC DNA]</scope>
    <source>
        <strain evidence="11 12">PLY_AMNH</strain>
    </source>
</reference>
<evidence type="ECO:0000256" key="5">
    <source>
        <dbReference type="ARBA" id="ARBA00022840"/>
    </source>
</evidence>
<proteinExistence type="predicted"/>
<protein>
    <submittedName>
        <fullName evidence="11">Uncharacterized protein</fullName>
    </submittedName>
</protein>
<evidence type="ECO:0000256" key="3">
    <source>
        <dbReference type="ARBA" id="ARBA00022692"/>
    </source>
</evidence>
<dbReference type="SMART" id="SM00382">
    <property type="entry name" value="AAA"/>
    <property type="match status" value="1"/>
</dbReference>
<dbReference type="InterPro" id="IPR036640">
    <property type="entry name" value="ABC1_TM_sf"/>
</dbReference>
<feature type="transmembrane region" description="Helical" evidence="8">
    <location>
        <begin position="263"/>
        <end position="287"/>
    </location>
</feature>
<dbReference type="InterPro" id="IPR003593">
    <property type="entry name" value="AAA+_ATPase"/>
</dbReference>
<evidence type="ECO:0000256" key="6">
    <source>
        <dbReference type="ARBA" id="ARBA00022989"/>
    </source>
</evidence>
<organism evidence="11 12">
    <name type="scientific">Cymbomonas tetramitiformis</name>
    <dbReference type="NCBI Taxonomy" id="36881"/>
    <lineage>
        <taxon>Eukaryota</taxon>
        <taxon>Viridiplantae</taxon>
        <taxon>Chlorophyta</taxon>
        <taxon>Pyramimonadophyceae</taxon>
        <taxon>Pyramimonadales</taxon>
        <taxon>Pyramimonadaceae</taxon>
        <taxon>Cymbomonas</taxon>
    </lineage>
</organism>
<dbReference type="InterPro" id="IPR017871">
    <property type="entry name" value="ABC_transporter-like_CS"/>
</dbReference>
<evidence type="ECO:0000256" key="8">
    <source>
        <dbReference type="SAM" id="Phobius"/>
    </source>
</evidence>
<feature type="transmembrane region" description="Helical" evidence="8">
    <location>
        <begin position="134"/>
        <end position="155"/>
    </location>
</feature>
<feature type="transmembrane region" description="Helical" evidence="8">
    <location>
        <begin position="394"/>
        <end position="412"/>
    </location>
</feature>
<evidence type="ECO:0000313" key="12">
    <source>
        <dbReference type="Proteomes" id="UP001190700"/>
    </source>
</evidence>
<evidence type="ECO:0000256" key="4">
    <source>
        <dbReference type="ARBA" id="ARBA00022741"/>
    </source>
</evidence>
<dbReference type="InterPro" id="IPR027417">
    <property type="entry name" value="P-loop_NTPase"/>
</dbReference>
<dbReference type="Proteomes" id="UP001190700">
    <property type="component" value="Unassembled WGS sequence"/>
</dbReference>
<evidence type="ECO:0000256" key="1">
    <source>
        <dbReference type="ARBA" id="ARBA00004448"/>
    </source>
</evidence>
<evidence type="ECO:0000259" key="9">
    <source>
        <dbReference type="PROSITE" id="PS50893"/>
    </source>
</evidence>
<keyword evidence="6 8" id="KW-1133">Transmembrane helix</keyword>
<dbReference type="CDD" id="cd03249">
    <property type="entry name" value="ABC_MTABC3_MDL1_MDL2"/>
    <property type="match status" value="1"/>
</dbReference>
<feature type="transmembrane region" description="Helical" evidence="8">
    <location>
        <begin position="361"/>
        <end position="382"/>
    </location>
</feature>
<dbReference type="AlphaFoldDB" id="A0AAE0BUI6"/>
<sequence>MLRSFQSLAQAQGEAASSIHVHALAQRRFSAFSARGGGSIVRYRPSPLQRRSAFLLDSSEGFKPRARGFALTSLSSESDKTSDKPAFEVNSRQEIWSLITAAMKGRANDKTSASTDTASLSRLLEFARPEARPIALAFATVAVTSGIQLLFPLAFGHILDLALQPVPAMPAEYVAFGLLGMFAVNGVLISLRSALLMLSGERIAASIRSRLFAAMLSQEVAYFDRRATGDLMNVMASDTVFVQKGLTNNAVTMMRSGVSAVGGAGLLVYLSPTLAAVSLCLIPPLGFMAMKFGRYLRDQQKEVQEALSRILETSESVVSNIRTVRQFDQEHREMSTFDDRVQHSYHESRKVGVPQAVFDGMAYLAGNMALVAVLGYGGSMVTSGAITAGELTSFLMYSMSVGLSVMSMFSAYTDAMRAAGAGVRIVEVMDRESLMPSNAGGRTLPSFRGDVSFHDVHFTYPSRPNVSVLTGLSLHVPPGRVLALVGASGCGKSTVGALLTALYAVDRGSIRFDGVDLQDLDPRWVRRAIGVVAQEPVLFSGNILDNLRYGMPYATRAEVEAVAMKANAHDFISQFPDGYETLVGERGLQLSGGQKQRLAIARALLKDPAVLVLDEATSALDAESERAVQSALEAAMKGRTVVTIAHRLSTMRSADTVALLQDGRIAELGTYTELAATEGSAFQLLIRGQMGISSTHGPI</sequence>
<dbReference type="PANTHER" id="PTHR43394:SF1">
    <property type="entry name" value="ATP-BINDING CASSETTE SUB-FAMILY B MEMBER 10, MITOCHONDRIAL"/>
    <property type="match status" value="1"/>
</dbReference>
<dbReference type="GO" id="GO:0015421">
    <property type="term" value="F:ABC-type oligopeptide transporter activity"/>
    <property type="evidence" value="ECO:0007669"/>
    <property type="project" value="TreeGrafter"/>
</dbReference>
<dbReference type="Gene3D" id="3.40.50.300">
    <property type="entry name" value="P-loop containing nucleotide triphosphate hydrolases"/>
    <property type="match status" value="1"/>
</dbReference>
<dbReference type="InterPro" id="IPR039421">
    <property type="entry name" value="Type_1_exporter"/>
</dbReference>
<dbReference type="PANTHER" id="PTHR43394">
    <property type="entry name" value="ATP-DEPENDENT PERMEASE MDL1, MITOCHONDRIAL"/>
    <property type="match status" value="1"/>
</dbReference>
<dbReference type="InterPro" id="IPR011527">
    <property type="entry name" value="ABC1_TM_dom"/>
</dbReference>
<dbReference type="Pfam" id="PF00005">
    <property type="entry name" value="ABC_tran"/>
    <property type="match status" value="1"/>
</dbReference>
<keyword evidence="2" id="KW-0813">Transport</keyword>
<dbReference type="GO" id="GO:0090374">
    <property type="term" value="P:oligopeptide export from mitochondrion"/>
    <property type="evidence" value="ECO:0007669"/>
    <property type="project" value="TreeGrafter"/>
</dbReference>
<dbReference type="GO" id="GO:0016887">
    <property type="term" value="F:ATP hydrolysis activity"/>
    <property type="evidence" value="ECO:0007669"/>
    <property type="project" value="InterPro"/>
</dbReference>
<keyword evidence="7 8" id="KW-0472">Membrane</keyword>
<dbReference type="PROSITE" id="PS00211">
    <property type="entry name" value="ABC_TRANSPORTER_1"/>
    <property type="match status" value="1"/>
</dbReference>
<dbReference type="PROSITE" id="PS50929">
    <property type="entry name" value="ABC_TM1F"/>
    <property type="match status" value="1"/>
</dbReference>
<feature type="domain" description="ABC transmembrane type-1" evidence="10">
    <location>
        <begin position="135"/>
        <end position="417"/>
    </location>
</feature>
<evidence type="ECO:0000313" key="11">
    <source>
        <dbReference type="EMBL" id="KAK3242179.1"/>
    </source>
</evidence>
<gene>
    <name evidence="11" type="ORF">CYMTET_48117</name>
</gene>
<evidence type="ECO:0000259" key="10">
    <source>
        <dbReference type="PROSITE" id="PS50929"/>
    </source>
</evidence>
<dbReference type="GO" id="GO:0005524">
    <property type="term" value="F:ATP binding"/>
    <property type="evidence" value="ECO:0007669"/>
    <property type="project" value="UniProtKB-KW"/>
</dbReference>
<dbReference type="EMBL" id="LGRX02033222">
    <property type="protein sequence ID" value="KAK3242179.1"/>
    <property type="molecule type" value="Genomic_DNA"/>
</dbReference>
<comment type="subcellular location">
    <subcellularLocation>
        <location evidence="1">Mitochondrion inner membrane</location>
        <topology evidence="1">Multi-pass membrane protein</topology>
    </subcellularLocation>
</comment>
<keyword evidence="5" id="KW-0067">ATP-binding</keyword>
<evidence type="ECO:0000256" key="2">
    <source>
        <dbReference type="ARBA" id="ARBA00022448"/>
    </source>
</evidence>
<dbReference type="GO" id="GO:0005743">
    <property type="term" value="C:mitochondrial inner membrane"/>
    <property type="evidence" value="ECO:0007669"/>
    <property type="project" value="UniProtKB-SubCell"/>
</dbReference>
<keyword evidence="12" id="KW-1185">Reference proteome</keyword>
<accession>A0AAE0BUI6</accession>
<dbReference type="FunFam" id="3.40.50.300:FF:000403">
    <property type="entry name" value="ATP-binding cassette sub-family B member 8, mitochondrial"/>
    <property type="match status" value="1"/>
</dbReference>
<comment type="caution">
    <text evidence="11">The sequence shown here is derived from an EMBL/GenBank/DDBJ whole genome shotgun (WGS) entry which is preliminary data.</text>
</comment>
<dbReference type="SUPFAM" id="SSF90123">
    <property type="entry name" value="ABC transporter transmembrane region"/>
    <property type="match status" value="1"/>
</dbReference>
<dbReference type="CDD" id="cd18573">
    <property type="entry name" value="ABC_6TM_ABCB10_like"/>
    <property type="match status" value="1"/>
</dbReference>
<dbReference type="Gene3D" id="1.20.1560.10">
    <property type="entry name" value="ABC transporter type 1, transmembrane domain"/>
    <property type="match status" value="1"/>
</dbReference>
<evidence type="ECO:0000256" key="7">
    <source>
        <dbReference type="ARBA" id="ARBA00023136"/>
    </source>
</evidence>
<dbReference type="PROSITE" id="PS50893">
    <property type="entry name" value="ABC_TRANSPORTER_2"/>
    <property type="match status" value="1"/>
</dbReference>
<dbReference type="Pfam" id="PF00664">
    <property type="entry name" value="ABC_membrane"/>
    <property type="match status" value="1"/>
</dbReference>
<name>A0AAE0BUI6_9CHLO</name>
<keyword evidence="3 8" id="KW-0812">Transmembrane</keyword>
<feature type="domain" description="ABC transporter" evidence="9">
    <location>
        <begin position="451"/>
        <end position="687"/>
    </location>
</feature>
<feature type="transmembrane region" description="Helical" evidence="8">
    <location>
        <begin position="175"/>
        <end position="198"/>
    </location>
</feature>
<keyword evidence="4" id="KW-0547">Nucleotide-binding</keyword>
<dbReference type="InterPro" id="IPR003439">
    <property type="entry name" value="ABC_transporter-like_ATP-bd"/>
</dbReference>